<dbReference type="Gene3D" id="3.10.450.50">
    <property type="match status" value="1"/>
</dbReference>
<evidence type="ECO:0000259" key="1">
    <source>
        <dbReference type="Pfam" id="PF13577"/>
    </source>
</evidence>
<dbReference type="Pfam" id="PF13577">
    <property type="entry name" value="SnoaL_4"/>
    <property type="match status" value="1"/>
</dbReference>
<accession>A0ABN3W5G1</accession>
<gene>
    <name evidence="2" type="ORF">GCM10010517_64010</name>
</gene>
<comment type="caution">
    <text evidence="2">The sequence shown here is derived from an EMBL/GenBank/DDBJ whole genome shotgun (WGS) entry which is preliminary data.</text>
</comment>
<evidence type="ECO:0000313" key="2">
    <source>
        <dbReference type="EMBL" id="GAA2898747.1"/>
    </source>
</evidence>
<dbReference type="Proteomes" id="UP001500831">
    <property type="component" value="Unassembled WGS sequence"/>
</dbReference>
<dbReference type="InterPro" id="IPR032710">
    <property type="entry name" value="NTF2-like_dom_sf"/>
</dbReference>
<sequence>MPVQTDSPPLAALYAEVQQFYARHMHLLDAGAAEEWAETFTEDGVFAPPSAPEPIRGRANLTAGVRESAENLAAAGEVHRHLLSMVAVEPQADGSLRVRSYAQIIATPREGTPRLHLMCVCEDVLVRESGELRVRERRVTRDDRPDLRPGTA</sequence>
<dbReference type="CDD" id="cd00531">
    <property type="entry name" value="NTF2_like"/>
    <property type="match status" value="1"/>
</dbReference>
<name>A0ABN3W5G1_9ACTN</name>
<dbReference type="SUPFAM" id="SSF54427">
    <property type="entry name" value="NTF2-like"/>
    <property type="match status" value="1"/>
</dbReference>
<keyword evidence="3" id="KW-1185">Reference proteome</keyword>
<dbReference type="RefSeq" id="WP_344979338.1">
    <property type="nucleotide sequence ID" value="NZ_BAAAVI010000063.1"/>
</dbReference>
<reference evidence="2 3" key="1">
    <citation type="journal article" date="2019" name="Int. J. Syst. Evol. Microbiol.">
        <title>The Global Catalogue of Microorganisms (GCM) 10K type strain sequencing project: providing services to taxonomists for standard genome sequencing and annotation.</title>
        <authorList>
            <consortium name="The Broad Institute Genomics Platform"/>
            <consortium name="The Broad Institute Genome Sequencing Center for Infectious Disease"/>
            <person name="Wu L."/>
            <person name="Ma J."/>
        </authorList>
    </citation>
    <scope>NUCLEOTIDE SEQUENCE [LARGE SCALE GENOMIC DNA]</scope>
    <source>
        <strain evidence="2 3">JCM 6242</strain>
    </source>
</reference>
<dbReference type="EMBL" id="BAAAVI010000063">
    <property type="protein sequence ID" value="GAA2898747.1"/>
    <property type="molecule type" value="Genomic_DNA"/>
</dbReference>
<organism evidence="2 3">
    <name type="scientific">Streptosporangium fragile</name>
    <dbReference type="NCBI Taxonomy" id="46186"/>
    <lineage>
        <taxon>Bacteria</taxon>
        <taxon>Bacillati</taxon>
        <taxon>Actinomycetota</taxon>
        <taxon>Actinomycetes</taxon>
        <taxon>Streptosporangiales</taxon>
        <taxon>Streptosporangiaceae</taxon>
        <taxon>Streptosporangium</taxon>
    </lineage>
</organism>
<protein>
    <submittedName>
        <fullName evidence="2">Nuclear transport factor 2 family protein</fullName>
    </submittedName>
</protein>
<feature type="domain" description="SnoaL-like" evidence="1">
    <location>
        <begin position="13"/>
        <end position="138"/>
    </location>
</feature>
<dbReference type="InterPro" id="IPR037401">
    <property type="entry name" value="SnoaL-like"/>
</dbReference>
<evidence type="ECO:0000313" key="3">
    <source>
        <dbReference type="Proteomes" id="UP001500831"/>
    </source>
</evidence>
<proteinExistence type="predicted"/>